<dbReference type="PANTHER" id="PTHR42802:SF1">
    <property type="entry name" value="L-ORNITHINE N(5)-MONOOXYGENASE"/>
    <property type="match status" value="1"/>
</dbReference>
<feature type="region of interest" description="Disordered" evidence="8">
    <location>
        <begin position="433"/>
        <end position="454"/>
    </location>
</feature>
<evidence type="ECO:0000256" key="7">
    <source>
        <dbReference type="ARBA" id="ARBA00023002"/>
    </source>
</evidence>
<proteinExistence type="inferred from homology"/>
<feature type="compositionally biased region" description="Polar residues" evidence="8">
    <location>
        <begin position="433"/>
        <end position="446"/>
    </location>
</feature>
<protein>
    <submittedName>
        <fullName evidence="9">Histamine N-monooxygenase</fullName>
    </submittedName>
</protein>
<dbReference type="Pfam" id="PF13434">
    <property type="entry name" value="Lys_Orn_oxgnase"/>
    <property type="match status" value="1"/>
</dbReference>
<evidence type="ECO:0000256" key="5">
    <source>
        <dbReference type="ARBA" id="ARBA00022827"/>
    </source>
</evidence>
<comment type="similarity">
    <text evidence="3">Belongs to the lysine N(6)-hydroxylase/L-ornithine N(5)-oxygenase family.</text>
</comment>
<evidence type="ECO:0000313" key="10">
    <source>
        <dbReference type="Proteomes" id="UP001229355"/>
    </source>
</evidence>
<evidence type="ECO:0000256" key="3">
    <source>
        <dbReference type="ARBA" id="ARBA00007588"/>
    </source>
</evidence>
<organism evidence="9 10">
    <name type="scientific">Sinorhizobium garamanticum</name>
    <dbReference type="NCBI Taxonomy" id="680247"/>
    <lineage>
        <taxon>Bacteria</taxon>
        <taxon>Pseudomonadati</taxon>
        <taxon>Pseudomonadota</taxon>
        <taxon>Alphaproteobacteria</taxon>
        <taxon>Hyphomicrobiales</taxon>
        <taxon>Rhizobiaceae</taxon>
        <taxon>Sinorhizobium/Ensifer group</taxon>
        <taxon>Sinorhizobium</taxon>
    </lineage>
</organism>
<keyword evidence="10" id="KW-1185">Reference proteome</keyword>
<evidence type="ECO:0000256" key="2">
    <source>
        <dbReference type="ARBA" id="ARBA00004924"/>
    </source>
</evidence>
<dbReference type="InterPro" id="IPR031043">
    <property type="entry name" value="Histamin_N_OH"/>
</dbReference>
<comment type="pathway">
    <text evidence="2">Siderophore biosynthesis.</text>
</comment>
<reference evidence="9 10" key="1">
    <citation type="submission" date="2023-03" db="EMBL/GenBank/DDBJ databases">
        <authorList>
            <person name="Kaur S."/>
            <person name="Espinosa-Saiz D."/>
            <person name="Velazquez E."/>
            <person name="Menendez E."/>
            <person name="diCenzo G.C."/>
        </authorList>
    </citation>
    <scope>NUCLEOTIDE SEQUENCE [LARGE SCALE GENOMIC DNA]</scope>
    <source>
        <strain evidence="9 10">LMG 24692</strain>
    </source>
</reference>
<accession>A0ABY8DLV5</accession>
<gene>
    <name evidence="9" type="primary">basC</name>
    <name evidence="9" type="ORF">PZN02_004251</name>
</gene>
<keyword evidence="5" id="KW-0274">FAD</keyword>
<evidence type="ECO:0000256" key="4">
    <source>
        <dbReference type="ARBA" id="ARBA00022630"/>
    </source>
</evidence>
<sequence length="454" mass="50207">MTDFDLAGIGIGPFNLGLAALLSSHKNLSSVFFERKPAFRWHEGLILPGTTLQVPFLADLVTMADPTHSLSFLNYLAKHDRLYKFYFYENFMIPRQEYDHYCRWASQQLPACRFGEDVVDVTHEAASDSFVVESQSASGARQRYRSRNIAIGVGTAPFLPQWARTKTTAPLLHSSEFGKRRMELSKRRRITVVGSGQSAAECVLALYNDLTPEMVAAGASIQWITRSAGFFPMEYSKLGLEYFTPDYMRHFHQITPAKRREIVASQGLLYKGISFSTIGEIFDLLYQRSVGGRDPGLSLFSNCEVETLESAGPSGAFRIGISHNHLGEKATVETDAIVAATGYRHCWPEWLDNLKGGVLDTCERGDLIVGEDFRARRSDGGKANVFVQNAETFHHGVGAPDLGLGAFRNAAIVNQLLGREHYRVSAPASFQTFGLPPGQNSPSSISGDFYAHAS</sequence>
<dbReference type="Proteomes" id="UP001229355">
    <property type="component" value="Chromosome 2"/>
</dbReference>
<keyword evidence="7" id="KW-0560">Oxidoreductase</keyword>
<evidence type="ECO:0000313" key="9">
    <source>
        <dbReference type="EMBL" id="WEX90692.1"/>
    </source>
</evidence>
<dbReference type="InterPro" id="IPR036188">
    <property type="entry name" value="FAD/NAD-bd_sf"/>
</dbReference>
<dbReference type="InterPro" id="IPR025700">
    <property type="entry name" value="Lys/Orn_oxygenase"/>
</dbReference>
<comment type="cofactor">
    <cofactor evidence="1">
        <name>FAD</name>
        <dbReference type="ChEBI" id="CHEBI:57692"/>
    </cofactor>
</comment>
<evidence type="ECO:0000256" key="6">
    <source>
        <dbReference type="ARBA" id="ARBA00022857"/>
    </source>
</evidence>
<dbReference type="PANTHER" id="PTHR42802">
    <property type="entry name" value="MONOOXYGENASE"/>
    <property type="match status" value="1"/>
</dbReference>
<name>A0ABY8DLV5_9HYPH</name>
<dbReference type="Gene3D" id="3.50.50.60">
    <property type="entry name" value="FAD/NAD(P)-binding domain"/>
    <property type="match status" value="1"/>
</dbReference>
<keyword evidence="6" id="KW-0521">NADP</keyword>
<dbReference type="RefSeq" id="WP_280662654.1">
    <property type="nucleotide sequence ID" value="NZ_CP120374.1"/>
</dbReference>
<dbReference type="NCBIfam" id="TIGR04439">
    <property type="entry name" value="histamin_N_OH"/>
    <property type="match status" value="1"/>
</dbReference>
<dbReference type="EMBL" id="CP120374">
    <property type="protein sequence ID" value="WEX90692.1"/>
    <property type="molecule type" value="Genomic_DNA"/>
</dbReference>
<keyword evidence="4" id="KW-0285">Flavoprotein</keyword>
<evidence type="ECO:0000256" key="8">
    <source>
        <dbReference type="SAM" id="MobiDB-lite"/>
    </source>
</evidence>
<evidence type="ECO:0000256" key="1">
    <source>
        <dbReference type="ARBA" id="ARBA00001974"/>
    </source>
</evidence>
<dbReference type="SUPFAM" id="SSF51905">
    <property type="entry name" value="FAD/NAD(P)-binding domain"/>
    <property type="match status" value="2"/>
</dbReference>